<proteinExistence type="predicted"/>
<reference evidence="3" key="1">
    <citation type="journal article" date="2014" name="Int. J. Syst. Evol. Microbiol.">
        <title>Complete genome sequence of Corynebacterium casei LMG S-19264T (=DSM 44701T), isolated from a smear-ripened cheese.</title>
        <authorList>
            <consortium name="US DOE Joint Genome Institute (JGI-PGF)"/>
            <person name="Walter F."/>
            <person name="Albersmeier A."/>
            <person name="Kalinowski J."/>
            <person name="Ruckert C."/>
        </authorList>
    </citation>
    <scope>NUCLEOTIDE SEQUENCE</scope>
    <source>
        <strain evidence="3">CGMCC 1.12987</strain>
    </source>
</reference>
<dbReference type="InterPro" id="IPR032750">
    <property type="entry name" value="TnsD_C"/>
</dbReference>
<gene>
    <name evidence="3" type="ORF">GCM10010916_25720</name>
</gene>
<dbReference type="Proteomes" id="UP000644756">
    <property type="component" value="Unassembled WGS sequence"/>
</dbReference>
<dbReference type="Pfam" id="PF15978">
    <property type="entry name" value="TnsD"/>
    <property type="match status" value="1"/>
</dbReference>
<protein>
    <recommendedName>
        <fullName evidence="5">Transposon Tn7 transposition protein TnsD C-termianl domain-containing protein</fullName>
    </recommendedName>
</protein>
<dbReference type="EMBL" id="BMGR01000008">
    <property type="protein sequence ID" value="GGG07681.1"/>
    <property type="molecule type" value="Genomic_DNA"/>
</dbReference>
<evidence type="ECO:0000313" key="3">
    <source>
        <dbReference type="EMBL" id="GGG07681.1"/>
    </source>
</evidence>
<name>A0A917D295_9BACL</name>
<dbReference type="RefSeq" id="WP_188531473.1">
    <property type="nucleotide sequence ID" value="NZ_BMGR01000008.1"/>
</dbReference>
<dbReference type="Pfam" id="PF06527">
    <property type="entry name" value="TniQ"/>
    <property type="match status" value="1"/>
</dbReference>
<comment type="caution">
    <text evidence="3">The sequence shown here is derived from an EMBL/GenBank/DDBJ whole genome shotgun (WGS) entry which is preliminary data.</text>
</comment>
<sequence length="618" mass="71020">MIYDFNPHQDELMYSVLARFHITSRNVVIGSKETVYDAFSSRSASAVVDLPSRLDMLHLNLQPGTRFTPERMIRDLTLFPFYAPFLSLDRVQKAVEKMKSDGEVHTTVGVMASAIPVLTHMRYCHQCVAEDTERYGEAYWHRSHQVQGINVCHKHKTRLIESALQISQKQNKHEFVDISVAVGSTEAGGEHKPSDHEIYLAEAAAWVLENEVPILGQEKIRQKYLARLQLEGYANFKGQVDNEKFIRGFVGFYGREFLESLHCGVDYAEQGNWLLKLVRKPRAAAHPIRHLLLMRFLGFEPETFFAAETTFRPFGEGPWPCLNKAAVHEGQTVIEKIKVTRDYKTGLPVGTFACACGFVYARRGPDRTAEDKYRIGRIKVYGETWESRLKELALEGRTVASIASILDCNVCTVMNYKKRLLGEVETEADVISESNPDKDDTIIRRDSWLALQLKYPEATRKMLRKMAPADFTWLYRHDKEWLYQHSPKKTPPQKYSDTRVDWQARDQEMLSAAAQVVEDELSGEKKPERITVSMVGKRIGRLAILHRHADKVPLTIRYLSEVTETIEDFQIRRVRFVAAQLRADSELLMEWKIVRKAGLRPGFSEAVHEQILWECKML</sequence>
<keyword evidence="4" id="KW-1185">Reference proteome</keyword>
<organism evidence="3 4">
    <name type="scientific">Paenibacillus abyssi</name>
    <dbReference type="NCBI Taxonomy" id="1340531"/>
    <lineage>
        <taxon>Bacteria</taxon>
        <taxon>Bacillati</taxon>
        <taxon>Bacillota</taxon>
        <taxon>Bacilli</taxon>
        <taxon>Bacillales</taxon>
        <taxon>Paenibacillaceae</taxon>
        <taxon>Paenibacillus</taxon>
    </lineage>
</organism>
<reference evidence="3" key="2">
    <citation type="submission" date="2020-09" db="EMBL/GenBank/DDBJ databases">
        <authorList>
            <person name="Sun Q."/>
            <person name="Zhou Y."/>
        </authorList>
    </citation>
    <scope>NUCLEOTIDE SEQUENCE</scope>
    <source>
        <strain evidence="3">CGMCC 1.12987</strain>
    </source>
</reference>
<accession>A0A917D295</accession>
<evidence type="ECO:0008006" key="5">
    <source>
        <dbReference type="Google" id="ProtNLM"/>
    </source>
</evidence>
<evidence type="ECO:0000259" key="1">
    <source>
        <dbReference type="Pfam" id="PF06527"/>
    </source>
</evidence>
<evidence type="ECO:0000313" key="4">
    <source>
        <dbReference type="Proteomes" id="UP000644756"/>
    </source>
</evidence>
<feature type="domain" description="Transposon Tn7 transposition protein TnsD C-terminal" evidence="2">
    <location>
        <begin position="200"/>
        <end position="559"/>
    </location>
</feature>
<dbReference type="AlphaFoldDB" id="A0A917D295"/>
<feature type="domain" description="TniQ" evidence="1">
    <location>
        <begin position="6"/>
        <end position="159"/>
    </location>
</feature>
<evidence type="ECO:0000259" key="2">
    <source>
        <dbReference type="Pfam" id="PF15978"/>
    </source>
</evidence>
<dbReference type="InterPro" id="IPR009492">
    <property type="entry name" value="TniQ"/>
</dbReference>